<feature type="transmembrane region" description="Helical" evidence="6">
    <location>
        <begin position="299"/>
        <end position="322"/>
    </location>
</feature>
<dbReference type="GeneID" id="57974845"/>
<dbReference type="InterPro" id="IPR002797">
    <property type="entry name" value="Polysacc_synth"/>
</dbReference>
<dbReference type="KEGG" id="ypa:YPA_0160"/>
<keyword evidence="6" id="KW-0997">Cell inner membrane</keyword>
<proteinExistence type="inferred from homology"/>
<protein>
    <recommendedName>
        <fullName evidence="6">Lipid III flippase</fullName>
    </recommendedName>
</protein>
<dbReference type="PATRIC" id="fig|360102.15.peg.3154"/>
<dbReference type="CDD" id="cd13125">
    <property type="entry name" value="MATE_like_10"/>
    <property type="match status" value="1"/>
</dbReference>
<dbReference type="NCBIfam" id="NF011679">
    <property type="entry name" value="PRK15099.1"/>
    <property type="match status" value="1"/>
</dbReference>
<accession>A0A0E1NVR8</accession>
<gene>
    <name evidence="6" type="primary">wzxE</name>
    <name evidence="7" type="ordered locus">YPA_0160</name>
</gene>
<dbReference type="HAMAP" id="MF_02024">
    <property type="entry name" value="WzxE"/>
    <property type="match status" value="1"/>
</dbReference>
<evidence type="ECO:0000313" key="8">
    <source>
        <dbReference type="Proteomes" id="UP000001971"/>
    </source>
</evidence>
<comment type="function">
    <text evidence="6">Mediates the transbilayer movement of Und-PP-GlcNAc-ManNAcA-Fuc4NAc (lipid III) from the inner to the outer leaflet of the cytoplasmic membrane during the assembly of enterobacterial common antigen (ECA).</text>
</comment>
<feature type="transmembrane region" description="Helical" evidence="6">
    <location>
        <begin position="45"/>
        <end position="67"/>
    </location>
</feature>
<evidence type="ECO:0000256" key="3">
    <source>
        <dbReference type="ARBA" id="ARBA00022692"/>
    </source>
</evidence>
<feature type="transmembrane region" description="Helical" evidence="6">
    <location>
        <begin position="362"/>
        <end position="382"/>
    </location>
</feature>
<feature type="transmembrane region" description="Helical" evidence="6">
    <location>
        <begin position="12"/>
        <end position="33"/>
    </location>
</feature>
<evidence type="ECO:0000256" key="6">
    <source>
        <dbReference type="HAMAP-Rule" id="MF_02024"/>
    </source>
</evidence>
<dbReference type="PANTHER" id="PTHR30250:SF30">
    <property type="entry name" value="LIPID III FLIPPASE"/>
    <property type="match status" value="1"/>
</dbReference>
<keyword evidence="6" id="KW-0813">Transport</keyword>
<dbReference type="UniPathway" id="UPA00566"/>
<feature type="transmembrane region" description="Helical" evidence="6">
    <location>
        <begin position="257"/>
        <end position="278"/>
    </location>
</feature>
<feature type="transmembrane region" description="Helical" evidence="6">
    <location>
        <begin position="121"/>
        <end position="139"/>
    </location>
</feature>
<feature type="transmembrane region" description="Helical" evidence="6">
    <location>
        <begin position="79"/>
        <end position="101"/>
    </location>
</feature>
<feature type="transmembrane region" description="Helical" evidence="6">
    <location>
        <begin position="171"/>
        <end position="195"/>
    </location>
</feature>
<comment type="similarity">
    <text evidence="6">Belongs to the polysaccharide transport (PST) (TC 2.A.66.2) family.</text>
</comment>
<evidence type="ECO:0000256" key="4">
    <source>
        <dbReference type="ARBA" id="ARBA00022989"/>
    </source>
</evidence>
<feature type="transmembrane region" description="Helical" evidence="6">
    <location>
        <begin position="216"/>
        <end position="237"/>
    </location>
</feature>
<keyword evidence="2 6" id="KW-1003">Cell membrane</keyword>
<evidence type="ECO:0000313" key="7">
    <source>
        <dbReference type="EMBL" id="ABG12129.1"/>
    </source>
</evidence>
<evidence type="ECO:0000256" key="5">
    <source>
        <dbReference type="ARBA" id="ARBA00023136"/>
    </source>
</evidence>
<dbReference type="InterPro" id="IPR032896">
    <property type="entry name" value="WzxE_Proteobacteria"/>
</dbReference>
<feature type="transmembrane region" description="Helical" evidence="6">
    <location>
        <begin position="334"/>
        <end position="355"/>
    </location>
</feature>
<evidence type="ECO:0000256" key="2">
    <source>
        <dbReference type="ARBA" id="ARBA00022475"/>
    </source>
</evidence>
<comment type="pathway">
    <text evidence="6">Bacterial outer membrane biogenesis; enterobacterial common antigen biosynthesis.</text>
</comment>
<keyword evidence="5 6" id="KW-0472">Membrane</keyword>
<dbReference type="HOGENOM" id="CLU_042154_0_0_6"/>
<feature type="transmembrane region" description="Helical" evidence="6">
    <location>
        <begin position="394"/>
        <end position="412"/>
    </location>
</feature>
<dbReference type="RefSeq" id="WP_002211980.1">
    <property type="nucleotide sequence ID" value="NC_008150.1"/>
</dbReference>
<organism evidence="7 8">
    <name type="scientific">Yersinia pestis bv. Antiqua (strain Antiqua)</name>
    <dbReference type="NCBI Taxonomy" id="360102"/>
    <lineage>
        <taxon>Bacteria</taxon>
        <taxon>Pseudomonadati</taxon>
        <taxon>Pseudomonadota</taxon>
        <taxon>Gammaproteobacteria</taxon>
        <taxon>Enterobacterales</taxon>
        <taxon>Yersiniaceae</taxon>
        <taxon>Yersinia</taxon>
    </lineage>
</organism>
<feature type="transmembrane region" description="Helical" evidence="6">
    <location>
        <begin position="146"/>
        <end position="165"/>
    </location>
</feature>
<name>A0A0E1NVR8_YERPA</name>
<dbReference type="Proteomes" id="UP000001971">
    <property type="component" value="Chromosome"/>
</dbReference>
<dbReference type="InterPro" id="IPR050833">
    <property type="entry name" value="Poly_Biosynth_Transport"/>
</dbReference>
<evidence type="ECO:0000256" key="1">
    <source>
        <dbReference type="ARBA" id="ARBA00004651"/>
    </source>
</evidence>
<dbReference type="InterPro" id="IPR044550">
    <property type="entry name" value="WzxE"/>
</dbReference>
<keyword evidence="3 6" id="KW-0812">Transmembrane</keyword>
<dbReference type="Pfam" id="PF01943">
    <property type="entry name" value="Polysacc_synt"/>
    <property type="match status" value="1"/>
</dbReference>
<comment type="subcellular location">
    <subcellularLocation>
        <location evidence="6">Cell inner membrane</location>
        <topology evidence="6">Multi-pass membrane protein</topology>
    </subcellularLocation>
    <subcellularLocation>
        <location evidence="1">Cell membrane</location>
        <topology evidence="1">Multi-pass membrane protein</topology>
    </subcellularLocation>
</comment>
<dbReference type="GO" id="GO:0009246">
    <property type="term" value="P:enterobacterial common antigen biosynthetic process"/>
    <property type="evidence" value="ECO:0007669"/>
    <property type="project" value="UniProtKB-UniRule"/>
</dbReference>
<keyword evidence="4 6" id="KW-1133">Transmembrane helix</keyword>
<sequence>MSLAKASIWTACSTLIKIGVGLLVVKLLAVTFGPSGVGQAGNFRQLIIVLGVLSGAGIFNGITKYVAEYHQQPERLRAMLGTSSTIVLGFSTLLALVFLLAAKPVSIALFGHADYQNVVRAIAFIQMGIAYGNLFLAILKGYRDAMGNALAIIGGSLIGVVAYYICFQIGGYSGALVGLGLVPALVVLPAAAMLYRRRTIPLRYLKPHWDKALASHLGKFTLMALITSVTLPVAYVMMRHLLANNYGWDAVGIWQGVSSISDAYLQFITASFTVYLLPTLSRLKDKGAISREIFRSLKFVLPAVAAASLTVWLLRDFAIWLLFSHQFTAMRDLFAWQLVGDVLKVGSYVFGYLVIAKASLRFYILAEVSQFLLLTGFAYWLIPMNGSLGAAQAYMATYIVYFALCSCAFLVYRRHSAP</sequence>
<dbReference type="PANTHER" id="PTHR30250">
    <property type="entry name" value="PST FAMILY PREDICTED COLANIC ACID TRANSPORTER"/>
    <property type="match status" value="1"/>
</dbReference>
<dbReference type="AlphaFoldDB" id="A0A0E1NVR8"/>
<dbReference type="GO" id="GO:0005886">
    <property type="term" value="C:plasma membrane"/>
    <property type="evidence" value="ECO:0007669"/>
    <property type="project" value="UniProtKB-SubCell"/>
</dbReference>
<reference evidence="7 8" key="1">
    <citation type="journal article" date="2006" name="J. Bacteriol.">
        <title>Complete genome sequence of Yersinia pestis strains Antiqua and Nepal516: evidence of gene reduction in an emerging pathogen.</title>
        <authorList>
            <person name="Chain P.S."/>
            <person name="Hu P."/>
            <person name="Malfatti S.A."/>
            <person name="Radnedge L."/>
            <person name="Larimer F."/>
            <person name="Vergez L.M."/>
            <person name="Worsham P."/>
            <person name="Chu M.C."/>
            <person name="Andersen G.L."/>
        </authorList>
    </citation>
    <scope>NUCLEOTIDE SEQUENCE [LARGE SCALE GENOMIC DNA]</scope>
    <source>
        <strain evidence="7 8">Antiqua</strain>
    </source>
</reference>
<comment type="subunit">
    <text evidence="6">Probably part of a complex composed of WzxE, WzyE and WzzE.</text>
</comment>
<dbReference type="EMBL" id="CP000308">
    <property type="protein sequence ID" value="ABG12129.1"/>
    <property type="molecule type" value="Genomic_DNA"/>
</dbReference>